<accession>A0A0F9E563</accession>
<proteinExistence type="predicted"/>
<evidence type="ECO:0000313" key="1">
    <source>
        <dbReference type="EMBL" id="KKL69143.1"/>
    </source>
</evidence>
<sequence length="81" mass="8566">MAHGGWRSWRVGAEIMAHSEICPVCSGKGNLNAVMCVPLVICHGCNGRGWVTVGTEYPVVNTCTCHLKGKTTADMPCPAHG</sequence>
<name>A0A0F9E563_9ZZZZ</name>
<dbReference type="EMBL" id="LAZR01026308">
    <property type="protein sequence ID" value="KKL69143.1"/>
    <property type="molecule type" value="Genomic_DNA"/>
</dbReference>
<gene>
    <name evidence="1" type="ORF">LCGC14_2117960</name>
</gene>
<comment type="caution">
    <text evidence="1">The sequence shown here is derived from an EMBL/GenBank/DDBJ whole genome shotgun (WGS) entry which is preliminary data.</text>
</comment>
<protein>
    <submittedName>
        <fullName evidence="1">Uncharacterized protein</fullName>
    </submittedName>
</protein>
<organism evidence="1">
    <name type="scientific">marine sediment metagenome</name>
    <dbReference type="NCBI Taxonomy" id="412755"/>
    <lineage>
        <taxon>unclassified sequences</taxon>
        <taxon>metagenomes</taxon>
        <taxon>ecological metagenomes</taxon>
    </lineage>
</organism>
<dbReference type="AlphaFoldDB" id="A0A0F9E563"/>
<reference evidence="1" key="1">
    <citation type="journal article" date="2015" name="Nature">
        <title>Complex archaea that bridge the gap between prokaryotes and eukaryotes.</title>
        <authorList>
            <person name="Spang A."/>
            <person name="Saw J.H."/>
            <person name="Jorgensen S.L."/>
            <person name="Zaremba-Niedzwiedzka K."/>
            <person name="Martijn J."/>
            <person name="Lind A.E."/>
            <person name="van Eijk R."/>
            <person name="Schleper C."/>
            <person name="Guy L."/>
            <person name="Ettema T.J."/>
        </authorList>
    </citation>
    <scope>NUCLEOTIDE SEQUENCE</scope>
</reference>